<protein>
    <recommendedName>
        <fullName evidence="3">Transcriptional regulator</fullName>
    </recommendedName>
</protein>
<sequence>MKDNILNLPSDVLGDIFKEIYSEYEKSIRKMFSAPACEIEITAQQVAKAFDKRGLIEYAPQFYIFATGVFIGIKDRHNPYQEINEWVAAYRMAKEMNVDVSDIEPRKAFEYYQQKNKKL</sequence>
<evidence type="ECO:0000313" key="1">
    <source>
        <dbReference type="EMBL" id="MDY7257087.1"/>
    </source>
</evidence>
<dbReference type="RefSeq" id="WP_320979672.1">
    <property type="nucleotide sequence ID" value="NZ_JARZAK010000002.1"/>
</dbReference>
<reference evidence="1 2" key="1">
    <citation type="submission" date="2023-04" db="EMBL/GenBank/DDBJ databases">
        <title>Bacteroides pacosi sp. nov., isolated from the fecal material of an alpaca.</title>
        <authorList>
            <person name="Miller S."/>
            <person name="Hendry M."/>
            <person name="King J."/>
            <person name="Sankaranarayanan K."/>
            <person name="Lawson P.A."/>
        </authorList>
    </citation>
    <scope>NUCLEOTIDE SEQUENCE [LARGE SCALE GENOMIC DNA]</scope>
    <source>
        <strain evidence="1 2">A2-P53</strain>
    </source>
</reference>
<comment type="caution">
    <text evidence="1">The sequence shown here is derived from an EMBL/GenBank/DDBJ whole genome shotgun (WGS) entry which is preliminary data.</text>
</comment>
<keyword evidence="2" id="KW-1185">Reference proteome</keyword>
<evidence type="ECO:0000313" key="2">
    <source>
        <dbReference type="Proteomes" id="UP001292913"/>
    </source>
</evidence>
<evidence type="ECO:0008006" key="3">
    <source>
        <dbReference type="Google" id="ProtNLM"/>
    </source>
</evidence>
<organism evidence="1 2">
    <name type="scientific">Bacteroides vicugnae</name>
    <dbReference type="NCBI Taxonomy" id="3037989"/>
    <lineage>
        <taxon>Bacteria</taxon>
        <taxon>Pseudomonadati</taxon>
        <taxon>Bacteroidota</taxon>
        <taxon>Bacteroidia</taxon>
        <taxon>Bacteroidales</taxon>
        <taxon>Bacteroidaceae</taxon>
        <taxon>Bacteroides</taxon>
    </lineage>
</organism>
<dbReference type="Proteomes" id="UP001292913">
    <property type="component" value="Unassembled WGS sequence"/>
</dbReference>
<gene>
    <name evidence="1" type="ORF">QHG74_05085</name>
</gene>
<proteinExistence type="predicted"/>
<name>A0ABU5HMI8_9BACE</name>
<dbReference type="EMBL" id="JARZAK010000002">
    <property type="protein sequence ID" value="MDY7257087.1"/>
    <property type="molecule type" value="Genomic_DNA"/>
</dbReference>
<accession>A0ABU5HMI8</accession>